<feature type="domain" description="TonB-dependent receptor-like beta-barrel" evidence="10">
    <location>
        <begin position="451"/>
        <end position="1025"/>
    </location>
</feature>
<dbReference type="InterPro" id="IPR036942">
    <property type="entry name" value="Beta-barrel_TonB_sf"/>
</dbReference>
<accession>A0A4Y1WT72</accession>
<dbReference type="PROSITE" id="PS52016">
    <property type="entry name" value="TONB_DEPENDENT_REC_3"/>
    <property type="match status" value="1"/>
</dbReference>
<dbReference type="Pfam" id="PF13715">
    <property type="entry name" value="CarbopepD_reg_2"/>
    <property type="match status" value="1"/>
</dbReference>
<evidence type="ECO:0000256" key="4">
    <source>
        <dbReference type="ARBA" id="ARBA00022692"/>
    </source>
</evidence>
<keyword evidence="13" id="KW-1185">Reference proteome</keyword>
<dbReference type="SUPFAM" id="SSF56935">
    <property type="entry name" value="Porins"/>
    <property type="match status" value="1"/>
</dbReference>
<dbReference type="InterPro" id="IPR039426">
    <property type="entry name" value="TonB-dep_rcpt-like"/>
</dbReference>
<dbReference type="SUPFAM" id="SSF49464">
    <property type="entry name" value="Carboxypeptidase regulatory domain-like"/>
    <property type="match status" value="1"/>
</dbReference>
<dbReference type="Proteomes" id="UP000318946">
    <property type="component" value="Chromosome"/>
</dbReference>
<evidence type="ECO:0000259" key="10">
    <source>
        <dbReference type="Pfam" id="PF00593"/>
    </source>
</evidence>
<evidence type="ECO:0000256" key="2">
    <source>
        <dbReference type="ARBA" id="ARBA00022448"/>
    </source>
</evidence>
<keyword evidence="5 9" id="KW-0798">TonB box</keyword>
<comment type="similarity">
    <text evidence="8 9">Belongs to the TonB-dependent receptor family.</text>
</comment>
<gene>
    <name evidence="12" type="ORF">A5CBH24_16040</name>
</gene>
<evidence type="ECO:0000256" key="9">
    <source>
        <dbReference type="RuleBase" id="RU003357"/>
    </source>
</evidence>
<keyword evidence="3 8" id="KW-1134">Transmembrane beta strand</keyword>
<dbReference type="AlphaFoldDB" id="A0A4Y1WT72"/>
<dbReference type="InterPro" id="IPR023997">
    <property type="entry name" value="TonB-dep_OMP_SusC/RagA_CS"/>
</dbReference>
<protein>
    <submittedName>
        <fullName evidence="12">SusC/RagA family TonB-linked outer membrane protein</fullName>
    </submittedName>
</protein>
<keyword evidence="6 8" id="KW-0472">Membrane</keyword>
<dbReference type="EMBL" id="AP019735">
    <property type="protein sequence ID" value="BBL04291.1"/>
    <property type="molecule type" value="Genomic_DNA"/>
</dbReference>
<dbReference type="GO" id="GO:0009279">
    <property type="term" value="C:cell outer membrane"/>
    <property type="evidence" value="ECO:0007669"/>
    <property type="project" value="UniProtKB-SubCell"/>
</dbReference>
<dbReference type="InterPro" id="IPR008969">
    <property type="entry name" value="CarboxyPept-like_regulatory"/>
</dbReference>
<evidence type="ECO:0000313" key="13">
    <source>
        <dbReference type="Proteomes" id="UP000318946"/>
    </source>
</evidence>
<reference evidence="13" key="1">
    <citation type="submission" date="2019-06" db="EMBL/GenBank/DDBJ databases">
        <title>Alistipes onderdonkii subsp. vulgaris subsp. nov., Alistipes dispar sp. nov. and Alistipes communis sp. nov., isolated from human faeces, and creation of Alistipes onderdonkii subsp. onderdonkii subsp. nov.</title>
        <authorList>
            <person name="Sakamoto M."/>
            <person name="Ikeyama N."/>
            <person name="Ogata Y."/>
            <person name="Suda W."/>
            <person name="Iino T."/>
            <person name="Hattori M."/>
            <person name="Ohkuma M."/>
        </authorList>
    </citation>
    <scope>NUCLEOTIDE SEQUENCE [LARGE SCALE GENOMIC DNA]</scope>
    <source>
        <strain evidence="13">5CBH24</strain>
    </source>
</reference>
<dbReference type="Pfam" id="PF00593">
    <property type="entry name" value="TonB_dep_Rec_b-barrel"/>
    <property type="match status" value="1"/>
</dbReference>
<evidence type="ECO:0000313" key="12">
    <source>
        <dbReference type="EMBL" id="BBL04291.1"/>
    </source>
</evidence>
<name>A0A4Y1WT72_9BACT</name>
<evidence type="ECO:0000256" key="5">
    <source>
        <dbReference type="ARBA" id="ARBA00023077"/>
    </source>
</evidence>
<keyword evidence="2 8" id="KW-0813">Transport</keyword>
<feature type="domain" description="TonB-dependent receptor plug" evidence="11">
    <location>
        <begin position="72"/>
        <end position="193"/>
    </location>
</feature>
<sequence length="1081" mass="121688">MVKGTTVGTISDADGSYRIKAKPTDVLVCTFFGYKSQEVTVGNRSAVNFAIAEDNTKIDEVVVVGYGTLKKTQLVGAVENLSGEALEGRTNANITRSLQGQIPGLNIIQTDGKPNHQGSVYVRGNATGYQSRKSGTSGEGTKHSIGQGGSALVLIDGVEGDLTTVNPEDVETISVLKDAASAAVYGARGAFGVILVTTKAAKKDRVTVNYNGSFSINRRTVIWEDHLVSDGLQWAEAFAEFFQGNDRTPQSSGTFPSDVNKEIGFSQAYLDEFRRRKTDPSYEKYGNLYGNLNELGSTTNKTVYYGSTDWVDMYLKDYNFTQTHNITVSGAGERSSFAISGRYYNQDGIYNIGEEDFKSYNLRAKGDVKIAKWLTLANNTSIFSRKYHQPFVVNGSMPIWRQIEHRAQPLYPVYNEDGTPTYAAAAMVYEGWMRDEAYQEDNKLDAITTTTLTAEPIKDVLKVSADFTYKAIRSKKDRLSPTQTGYTTAGEPHEYNPNSYKSHWTYDTDYVASNIVATWTPKLGENHNLNVVGGWNIEKTKYRNTYLQRRGILYPSLPSFELMDSSEYNVSDGGYDKSMVGIFGRINYTLLNRYIFEFAARYDGSSLFPTNQQWGFFPSGSIGWRISEEPWMKWSRNWLDNFKIRANVGSLGNASIDPYQFLSLMRTSNSASKSIEKSSILINGEQVPYTSWPTMVPASLTWETVTTYDIGVDFDLLRNRLSGSFDYYWRYTNDMLINGPDYPQVLGETSPKGNFGALKTKGWEASLSWRDSFKVGGKPFNYNVKVSVWDSRTWVKDYYNSDGAIYSYYKGQELGDIWGFRTDGYFLTNEEANNWAVDAFHKNGNNFRAYAGDLKFLDLDGNGKIENGGERPTLDNHGDLDIIGNTTPRYQYGINLGANWNGIGLSVFVQGVGKRDWYPMVESGFFWGMYNRPYGYLPKVHTTDAVIMDYSTENWRVTNPGAYYTRRVTYAANRNVGPLTYENDYYLQDASYWRIKNITIDYTFPQELTRKIRIEKLKIYVSGDNIFTHSPLFKHTDMFDPETIGFGDSDYNDTTGGLSGVGQGYSYPMLKTWTIGLNVTF</sequence>
<keyword evidence="4 8" id="KW-0812">Transmembrane</keyword>
<evidence type="ECO:0000259" key="11">
    <source>
        <dbReference type="Pfam" id="PF07715"/>
    </source>
</evidence>
<dbReference type="Pfam" id="PF07715">
    <property type="entry name" value="Plug"/>
    <property type="match status" value="1"/>
</dbReference>
<dbReference type="InterPro" id="IPR037066">
    <property type="entry name" value="Plug_dom_sf"/>
</dbReference>
<dbReference type="NCBIfam" id="TIGR04056">
    <property type="entry name" value="OMP_RagA_SusC"/>
    <property type="match status" value="1"/>
</dbReference>
<evidence type="ECO:0000256" key="8">
    <source>
        <dbReference type="PROSITE-ProRule" id="PRU01360"/>
    </source>
</evidence>
<evidence type="ECO:0000256" key="7">
    <source>
        <dbReference type="ARBA" id="ARBA00023237"/>
    </source>
</evidence>
<dbReference type="InterPro" id="IPR000531">
    <property type="entry name" value="Beta-barrel_TonB"/>
</dbReference>
<comment type="subcellular location">
    <subcellularLocation>
        <location evidence="1 8">Cell outer membrane</location>
        <topology evidence="1 8">Multi-pass membrane protein</topology>
    </subcellularLocation>
</comment>
<dbReference type="Gene3D" id="2.40.170.20">
    <property type="entry name" value="TonB-dependent receptor, beta-barrel domain"/>
    <property type="match status" value="1"/>
</dbReference>
<dbReference type="InterPro" id="IPR012910">
    <property type="entry name" value="Plug_dom"/>
</dbReference>
<dbReference type="InterPro" id="IPR023996">
    <property type="entry name" value="TonB-dep_OMP_SusC/RagA"/>
</dbReference>
<evidence type="ECO:0000256" key="1">
    <source>
        <dbReference type="ARBA" id="ARBA00004571"/>
    </source>
</evidence>
<keyword evidence="7 8" id="KW-0998">Cell outer membrane</keyword>
<dbReference type="Gene3D" id="2.170.130.10">
    <property type="entry name" value="TonB-dependent receptor, plug domain"/>
    <property type="match status" value="1"/>
</dbReference>
<evidence type="ECO:0000256" key="3">
    <source>
        <dbReference type="ARBA" id="ARBA00022452"/>
    </source>
</evidence>
<organism evidence="12 13">
    <name type="scientific">Alistipes communis</name>
    <dbReference type="NCBI Taxonomy" id="2585118"/>
    <lineage>
        <taxon>Bacteria</taxon>
        <taxon>Pseudomonadati</taxon>
        <taxon>Bacteroidota</taxon>
        <taxon>Bacteroidia</taxon>
        <taxon>Bacteroidales</taxon>
        <taxon>Rikenellaceae</taxon>
        <taxon>Alistipes</taxon>
    </lineage>
</organism>
<evidence type="ECO:0000256" key="6">
    <source>
        <dbReference type="ARBA" id="ARBA00023136"/>
    </source>
</evidence>
<dbReference type="NCBIfam" id="TIGR04057">
    <property type="entry name" value="SusC_RagA_signa"/>
    <property type="match status" value="1"/>
</dbReference>
<dbReference type="KEGG" id="acou:A5CBH24_16040"/>
<proteinExistence type="inferred from homology"/>